<comment type="similarity">
    <text evidence="1">Belongs to the protein kinase superfamily. ADCK protein kinase family.</text>
</comment>
<organism evidence="6 7">
    <name type="scientific">Nocardia huaxiensis</name>
    <dbReference type="NCBI Taxonomy" id="2755382"/>
    <lineage>
        <taxon>Bacteria</taxon>
        <taxon>Bacillati</taxon>
        <taxon>Actinomycetota</taxon>
        <taxon>Actinomycetes</taxon>
        <taxon>Mycobacteriales</taxon>
        <taxon>Nocardiaceae</taxon>
        <taxon>Nocardia</taxon>
    </lineage>
</organism>
<dbReference type="GO" id="GO:0016301">
    <property type="term" value="F:kinase activity"/>
    <property type="evidence" value="ECO:0007669"/>
    <property type="project" value="UniProtKB-KW"/>
</dbReference>
<evidence type="ECO:0000259" key="5">
    <source>
        <dbReference type="Pfam" id="PF03109"/>
    </source>
</evidence>
<dbReference type="CDD" id="cd13970">
    <property type="entry name" value="ABC1_ADCK3"/>
    <property type="match status" value="1"/>
</dbReference>
<accession>A0A7D6V9K7</accession>
<keyword evidence="6" id="KW-0418">Kinase</keyword>
<keyword evidence="2" id="KW-0808">Transferase</keyword>
<dbReference type="PANTHER" id="PTHR43851">
    <property type="match status" value="1"/>
</dbReference>
<proteinExistence type="inferred from homology"/>
<dbReference type="PANTHER" id="PTHR43851:SF3">
    <property type="entry name" value="COENZYME Q8"/>
    <property type="match status" value="1"/>
</dbReference>
<dbReference type="Pfam" id="PF03109">
    <property type="entry name" value="ABC1"/>
    <property type="match status" value="1"/>
</dbReference>
<gene>
    <name evidence="6" type="ORF">H0264_19150</name>
</gene>
<evidence type="ECO:0000256" key="2">
    <source>
        <dbReference type="ARBA" id="ARBA00022679"/>
    </source>
</evidence>
<keyword evidence="3" id="KW-0547">Nucleotide-binding</keyword>
<evidence type="ECO:0000256" key="3">
    <source>
        <dbReference type="ARBA" id="ARBA00022741"/>
    </source>
</evidence>
<keyword evidence="7" id="KW-1185">Reference proteome</keyword>
<dbReference type="SUPFAM" id="SSF56112">
    <property type="entry name" value="Protein kinase-like (PK-like)"/>
    <property type="match status" value="1"/>
</dbReference>
<dbReference type="GO" id="GO:0005524">
    <property type="term" value="F:ATP binding"/>
    <property type="evidence" value="ECO:0007669"/>
    <property type="project" value="UniProtKB-KW"/>
</dbReference>
<protein>
    <submittedName>
        <fullName evidence="6">AarF/ABC1/UbiB kinase family protein</fullName>
    </submittedName>
</protein>
<reference evidence="6 7" key="1">
    <citation type="submission" date="2020-07" db="EMBL/GenBank/DDBJ databases">
        <authorList>
            <person name="Zhuang K."/>
            <person name="Ran Y."/>
        </authorList>
    </citation>
    <scope>NUCLEOTIDE SEQUENCE [LARGE SCALE GENOMIC DNA]</scope>
    <source>
        <strain evidence="6 7">WCH-YHL-001</strain>
    </source>
</reference>
<dbReference type="EMBL" id="CP059399">
    <property type="protein sequence ID" value="QLY27597.1"/>
    <property type="molecule type" value="Genomic_DNA"/>
</dbReference>
<evidence type="ECO:0000256" key="4">
    <source>
        <dbReference type="ARBA" id="ARBA00022840"/>
    </source>
</evidence>
<keyword evidence="4" id="KW-0067">ATP-binding</keyword>
<evidence type="ECO:0000313" key="6">
    <source>
        <dbReference type="EMBL" id="QLY27597.1"/>
    </source>
</evidence>
<dbReference type="InterPro" id="IPR011009">
    <property type="entry name" value="Kinase-like_dom_sf"/>
</dbReference>
<dbReference type="RefSeq" id="WP_181578805.1">
    <property type="nucleotide sequence ID" value="NZ_CP059399.1"/>
</dbReference>
<dbReference type="InterPro" id="IPR051409">
    <property type="entry name" value="Atypical_kinase_ADCK"/>
</dbReference>
<dbReference type="AlphaFoldDB" id="A0A7D6V9K7"/>
<dbReference type="InterPro" id="IPR034646">
    <property type="entry name" value="ADCK3_dom"/>
</dbReference>
<evidence type="ECO:0000313" key="7">
    <source>
        <dbReference type="Proteomes" id="UP000515512"/>
    </source>
</evidence>
<dbReference type="InterPro" id="IPR004147">
    <property type="entry name" value="ABC1_dom"/>
</dbReference>
<dbReference type="Proteomes" id="UP000515512">
    <property type="component" value="Chromosome"/>
</dbReference>
<sequence>MTVRRIGVRRRTADTGGNPPARKLVRNAKLAALPVAFAGRQMAGAGKRALGRSSAEVDREIQLRTAQHIFEVLGELKGCAAKLGQVLGVYELALPPELAEPYRNALSRLQNAMPPMLPATVHGVLAEAFGPDWRGNFREFDDRRTASATIGQVHRAVWHDGRAVAVKIMYPGARAAVDSDLDQLRRIAPLASVFVPNTDVRAMVNQLALSVRSELDYAAEAESQRGFALAYADDPDFRVPRVLAQRGDVIVSEWLDGIPLTRMITAGAEVERARLGILSLRFVWGAATRTGRLYGDPHPGNFLALPDGRLGVVDFGACLPWPPPSFGPLLYDVADAVFNGTPAELRAAAHRHGFVPPHLNFDVEALLEHIHPYAELLRHDIAHVDNAWLRRIVLAAMDPRLDNVGRQLTMPTDYVPFWRSFIGMVGLAAQLGTTGPIRDEILRWSPELTAVLARYRERTGGPADLRAARLRRAAATDRDAAVG</sequence>
<feature type="domain" description="ABC1 atypical kinase-like" evidence="5">
    <location>
        <begin position="108"/>
        <end position="318"/>
    </location>
</feature>
<evidence type="ECO:0000256" key="1">
    <source>
        <dbReference type="ARBA" id="ARBA00009670"/>
    </source>
</evidence>
<name>A0A7D6V9K7_9NOCA</name>
<dbReference type="KEGG" id="nhu:H0264_19150"/>